<evidence type="ECO:0000256" key="1">
    <source>
        <dbReference type="SAM" id="Phobius"/>
    </source>
</evidence>
<dbReference type="EMBL" id="CP108264">
    <property type="protein sequence ID" value="WTU77706.1"/>
    <property type="molecule type" value="Genomic_DNA"/>
</dbReference>
<sequence length="135" mass="14683">MEIIECYDATTVDGDPNGYACEGAYTPRSFDKPQGEITLRKADRKRRAGSLVEVRTAGGTAYELSGSALSMWMSITWFLFAPFLILSIWLLTCARHASWAQGNGCIAFLMFTMPLSPMVFAVAGLVVDGARAVFG</sequence>
<proteinExistence type="predicted"/>
<keyword evidence="1" id="KW-0472">Membrane</keyword>
<dbReference type="AlphaFoldDB" id="A0AAU2K0I0"/>
<organism evidence="2">
    <name type="scientific">Streptomyces sp. NBC_00049</name>
    <dbReference type="NCBI Taxonomy" id="2903617"/>
    <lineage>
        <taxon>Bacteria</taxon>
        <taxon>Bacillati</taxon>
        <taxon>Actinomycetota</taxon>
        <taxon>Actinomycetes</taxon>
        <taxon>Kitasatosporales</taxon>
        <taxon>Streptomycetaceae</taxon>
        <taxon>Streptomyces</taxon>
    </lineage>
</organism>
<evidence type="ECO:0008006" key="3">
    <source>
        <dbReference type="Google" id="ProtNLM"/>
    </source>
</evidence>
<feature type="transmembrane region" description="Helical" evidence="1">
    <location>
        <begin position="104"/>
        <end position="127"/>
    </location>
</feature>
<name>A0AAU2K0I0_9ACTN</name>
<keyword evidence="1" id="KW-0812">Transmembrane</keyword>
<evidence type="ECO:0000313" key="2">
    <source>
        <dbReference type="EMBL" id="WTU77706.1"/>
    </source>
</evidence>
<feature type="transmembrane region" description="Helical" evidence="1">
    <location>
        <begin position="71"/>
        <end position="92"/>
    </location>
</feature>
<gene>
    <name evidence="2" type="ORF">OG327_32755</name>
</gene>
<accession>A0AAU2K0I0</accession>
<protein>
    <recommendedName>
        <fullName evidence="3">DUF805 domain-containing protein</fullName>
    </recommendedName>
</protein>
<reference evidence="2" key="1">
    <citation type="submission" date="2022-10" db="EMBL/GenBank/DDBJ databases">
        <title>The complete genomes of actinobacterial strains from the NBC collection.</title>
        <authorList>
            <person name="Joergensen T.S."/>
            <person name="Alvarez Arevalo M."/>
            <person name="Sterndorff E.B."/>
            <person name="Faurdal D."/>
            <person name="Vuksanovic O."/>
            <person name="Mourched A.-S."/>
            <person name="Charusanti P."/>
            <person name="Shaw S."/>
            <person name="Blin K."/>
            <person name="Weber T."/>
        </authorList>
    </citation>
    <scope>NUCLEOTIDE SEQUENCE</scope>
    <source>
        <strain evidence="2">NBC_00049</strain>
    </source>
</reference>
<keyword evidence="1" id="KW-1133">Transmembrane helix</keyword>